<dbReference type="OrthoDB" id="10324091at2759"/>
<name>A0A8H5CD39_9AGAR</name>
<feature type="compositionally biased region" description="Basic and acidic residues" evidence="1">
    <location>
        <begin position="72"/>
        <end position="85"/>
    </location>
</feature>
<feature type="region of interest" description="Disordered" evidence="1">
    <location>
        <begin position="18"/>
        <end position="155"/>
    </location>
</feature>
<comment type="caution">
    <text evidence="2">The sequence shown here is derived from an EMBL/GenBank/DDBJ whole genome shotgun (WGS) entry which is preliminary data.</text>
</comment>
<keyword evidence="3" id="KW-1185">Reference proteome</keyword>
<evidence type="ECO:0000313" key="3">
    <source>
        <dbReference type="Proteomes" id="UP000541558"/>
    </source>
</evidence>
<dbReference type="AlphaFoldDB" id="A0A8H5CD39"/>
<organism evidence="2 3">
    <name type="scientific">Ephemerocybe angulata</name>
    <dbReference type="NCBI Taxonomy" id="980116"/>
    <lineage>
        <taxon>Eukaryota</taxon>
        <taxon>Fungi</taxon>
        <taxon>Dikarya</taxon>
        <taxon>Basidiomycota</taxon>
        <taxon>Agaricomycotina</taxon>
        <taxon>Agaricomycetes</taxon>
        <taxon>Agaricomycetidae</taxon>
        <taxon>Agaricales</taxon>
        <taxon>Agaricineae</taxon>
        <taxon>Psathyrellaceae</taxon>
        <taxon>Ephemerocybe</taxon>
    </lineage>
</organism>
<gene>
    <name evidence="2" type="ORF">D9611_011482</name>
</gene>
<feature type="compositionally biased region" description="Basic residues" evidence="1">
    <location>
        <begin position="57"/>
        <end position="71"/>
    </location>
</feature>
<feature type="compositionally biased region" description="Basic and acidic residues" evidence="1">
    <location>
        <begin position="41"/>
        <end position="56"/>
    </location>
</feature>
<evidence type="ECO:0000256" key="1">
    <source>
        <dbReference type="SAM" id="MobiDB-lite"/>
    </source>
</evidence>
<evidence type="ECO:0000313" key="2">
    <source>
        <dbReference type="EMBL" id="KAF5339559.1"/>
    </source>
</evidence>
<protein>
    <submittedName>
        <fullName evidence="2">Uncharacterized protein</fullName>
    </submittedName>
</protein>
<accession>A0A8H5CD39</accession>
<proteinExistence type="predicted"/>
<dbReference type="EMBL" id="JAACJK010000007">
    <property type="protein sequence ID" value="KAF5339559.1"/>
    <property type="molecule type" value="Genomic_DNA"/>
</dbReference>
<reference evidence="2 3" key="1">
    <citation type="journal article" date="2020" name="ISME J.">
        <title>Uncovering the hidden diversity of litter-decomposition mechanisms in mushroom-forming fungi.</title>
        <authorList>
            <person name="Floudas D."/>
            <person name="Bentzer J."/>
            <person name="Ahren D."/>
            <person name="Johansson T."/>
            <person name="Persson P."/>
            <person name="Tunlid A."/>
        </authorList>
    </citation>
    <scope>NUCLEOTIDE SEQUENCE [LARGE SCALE GENOMIC DNA]</scope>
    <source>
        <strain evidence="2 3">CBS 175.51</strain>
    </source>
</reference>
<feature type="compositionally biased region" description="Basic and acidic residues" evidence="1">
    <location>
        <begin position="99"/>
        <end position="120"/>
    </location>
</feature>
<sequence>MFPFLTTSNFAVEQAVIHSSKDSDTLPSELVPPTAVPPTSLDRKRLEEATQREATLHRRHRHIRNPLHGWHHGRDQGHSTMRDEGSEPVGTAASGIATSERRSGSGRPSEVETPRERPQDELGIPGSGQHPDFDAEGRRVKPVAASNLLNKDPAEGPYAQAAREVQLDIMGVPRVQTKIKEQ</sequence>
<dbReference type="Proteomes" id="UP000541558">
    <property type="component" value="Unassembled WGS sequence"/>
</dbReference>